<dbReference type="EMBL" id="JAOPKC010000001">
    <property type="protein sequence ID" value="MCU4716739.1"/>
    <property type="molecule type" value="Genomic_DNA"/>
</dbReference>
<dbReference type="GO" id="GO:0003700">
    <property type="term" value="F:DNA-binding transcription factor activity"/>
    <property type="evidence" value="ECO:0007669"/>
    <property type="project" value="InterPro"/>
</dbReference>
<reference evidence="6" key="1">
    <citation type="submission" date="2023-02" db="EMBL/GenBank/DDBJ databases">
        <title>Enrichment on poylsaccharides allowed isolation of novel metabolic and taxonomic groups of Haloarchaea.</title>
        <authorList>
            <person name="Sorokin D.Y."/>
            <person name="Elcheninov A.G."/>
            <person name="Khizhniak T.V."/>
            <person name="Kolganova T.V."/>
            <person name="Kublanov I.V."/>
        </authorList>
    </citation>
    <scope>NUCLEOTIDE SEQUENCE</scope>
    <source>
        <strain evidence="5 7">HArc-curdl5-1</strain>
        <strain evidence="6">HArc-curdl7</strain>
    </source>
</reference>
<dbReference type="PANTHER" id="PTHR43132:SF2">
    <property type="entry name" value="ARSENICAL RESISTANCE OPERON REPRESSOR ARSR-RELATED"/>
    <property type="match status" value="1"/>
</dbReference>
<dbReference type="SMART" id="SM00418">
    <property type="entry name" value="HTH_ARSR"/>
    <property type="match status" value="1"/>
</dbReference>
<dbReference type="Pfam" id="PF01022">
    <property type="entry name" value="HTH_5"/>
    <property type="match status" value="1"/>
</dbReference>
<sequence length="102" mass="11813">MSELEDERFYEAHADFCSVCSNANRLKILDVLKDGEQYSVSDIERLTGISQSTVSQHLKLMRDRGMVVRERDGVNNYYSVADERIVEGVETIREVVREQVER</sequence>
<evidence type="ECO:0000313" key="7">
    <source>
        <dbReference type="Proteomes" id="UP001208186"/>
    </source>
</evidence>
<dbReference type="Proteomes" id="UP001209746">
    <property type="component" value="Unassembled WGS sequence"/>
</dbReference>
<evidence type="ECO:0000256" key="3">
    <source>
        <dbReference type="ARBA" id="ARBA00023163"/>
    </source>
</evidence>
<keyword evidence="1" id="KW-0805">Transcription regulation</keyword>
<dbReference type="Proteomes" id="UP001208186">
    <property type="component" value="Unassembled WGS sequence"/>
</dbReference>
<keyword evidence="3" id="KW-0804">Transcription</keyword>
<dbReference type="PANTHER" id="PTHR43132">
    <property type="entry name" value="ARSENICAL RESISTANCE OPERON REPRESSOR ARSR-RELATED"/>
    <property type="match status" value="1"/>
</dbReference>
<organism evidence="6 8">
    <name type="scientific">Halapricum hydrolyticum</name>
    <dbReference type="NCBI Taxonomy" id="2979991"/>
    <lineage>
        <taxon>Archaea</taxon>
        <taxon>Methanobacteriati</taxon>
        <taxon>Methanobacteriota</taxon>
        <taxon>Stenosarchaea group</taxon>
        <taxon>Halobacteria</taxon>
        <taxon>Halobacteriales</taxon>
        <taxon>Haloarculaceae</taxon>
        <taxon>Halapricum</taxon>
    </lineage>
</organism>
<feature type="domain" description="HTH arsR-type" evidence="4">
    <location>
        <begin position="5"/>
        <end position="100"/>
    </location>
</feature>
<dbReference type="InterPro" id="IPR036388">
    <property type="entry name" value="WH-like_DNA-bd_sf"/>
</dbReference>
<accession>A0AAE3LDV8</accession>
<keyword evidence="7" id="KW-1185">Reference proteome</keyword>
<dbReference type="GO" id="GO:0003677">
    <property type="term" value="F:DNA binding"/>
    <property type="evidence" value="ECO:0007669"/>
    <property type="project" value="UniProtKB-KW"/>
</dbReference>
<dbReference type="Gene3D" id="1.10.10.10">
    <property type="entry name" value="Winged helix-like DNA-binding domain superfamily/Winged helix DNA-binding domain"/>
    <property type="match status" value="1"/>
</dbReference>
<proteinExistence type="predicted"/>
<evidence type="ECO:0000256" key="2">
    <source>
        <dbReference type="ARBA" id="ARBA00023125"/>
    </source>
</evidence>
<dbReference type="PRINTS" id="PR00778">
    <property type="entry name" value="HTHARSR"/>
</dbReference>
<dbReference type="EMBL" id="JAOPKD010000001">
    <property type="protein sequence ID" value="MCU4725656.1"/>
    <property type="molecule type" value="Genomic_DNA"/>
</dbReference>
<evidence type="ECO:0000256" key="1">
    <source>
        <dbReference type="ARBA" id="ARBA00023015"/>
    </source>
</evidence>
<dbReference type="NCBIfam" id="NF033788">
    <property type="entry name" value="HTH_metalloreg"/>
    <property type="match status" value="1"/>
</dbReference>
<dbReference type="PROSITE" id="PS50987">
    <property type="entry name" value="HTH_ARSR_2"/>
    <property type="match status" value="1"/>
</dbReference>
<evidence type="ECO:0000259" key="4">
    <source>
        <dbReference type="PROSITE" id="PS50987"/>
    </source>
</evidence>
<name>A0AAE3LDV8_9EURY</name>
<dbReference type="InterPro" id="IPR001845">
    <property type="entry name" value="HTH_ArsR_DNA-bd_dom"/>
</dbReference>
<evidence type="ECO:0000313" key="8">
    <source>
        <dbReference type="Proteomes" id="UP001209746"/>
    </source>
</evidence>
<comment type="caution">
    <text evidence="6">The sequence shown here is derived from an EMBL/GenBank/DDBJ whole genome shotgun (WGS) entry which is preliminary data.</text>
</comment>
<dbReference type="InterPro" id="IPR036390">
    <property type="entry name" value="WH_DNA-bd_sf"/>
</dbReference>
<gene>
    <name evidence="6" type="ORF">OB914_01525</name>
    <name evidence="5" type="ORF">OB916_01495</name>
</gene>
<evidence type="ECO:0000313" key="5">
    <source>
        <dbReference type="EMBL" id="MCU4716739.1"/>
    </source>
</evidence>
<dbReference type="InterPro" id="IPR011991">
    <property type="entry name" value="ArsR-like_HTH"/>
</dbReference>
<dbReference type="AlphaFoldDB" id="A0AAE3LDV8"/>
<protein>
    <submittedName>
        <fullName evidence="6">Metalloregulator ArsR/SmtB family transcription factor</fullName>
    </submittedName>
</protein>
<dbReference type="InterPro" id="IPR051011">
    <property type="entry name" value="Metal_resp_trans_reg"/>
</dbReference>
<dbReference type="CDD" id="cd00090">
    <property type="entry name" value="HTH_ARSR"/>
    <property type="match status" value="1"/>
</dbReference>
<keyword evidence="2" id="KW-0238">DNA-binding</keyword>
<dbReference type="SUPFAM" id="SSF46785">
    <property type="entry name" value="Winged helix' DNA-binding domain"/>
    <property type="match status" value="1"/>
</dbReference>
<dbReference type="RefSeq" id="WP_315907503.1">
    <property type="nucleotide sequence ID" value="NZ_JAOPKC010000001.1"/>
</dbReference>
<evidence type="ECO:0000313" key="6">
    <source>
        <dbReference type="EMBL" id="MCU4725656.1"/>
    </source>
</evidence>